<feature type="binding site" evidence="6">
    <location>
        <position position="56"/>
    </location>
    <ligand>
        <name>FMN</name>
        <dbReference type="ChEBI" id="CHEBI:58210"/>
    </ligand>
</feature>
<keyword evidence="2 6" id="KW-0288">FMN</keyword>
<dbReference type="Gene3D" id="3.30.450.20">
    <property type="entry name" value="PAS domain"/>
    <property type="match status" value="1"/>
</dbReference>
<protein>
    <submittedName>
        <fullName evidence="5">LOV protein</fullName>
    </submittedName>
</protein>
<dbReference type="AlphaFoldDB" id="M1E1G1"/>
<evidence type="ECO:0000256" key="3">
    <source>
        <dbReference type="ARBA" id="ARBA00022991"/>
    </source>
</evidence>
<evidence type="ECO:0000313" key="5">
    <source>
        <dbReference type="PDB" id="4HJ6"/>
    </source>
</evidence>
<feature type="binding site" evidence="6">
    <location>
        <position position="70"/>
    </location>
    <ligand>
        <name>FMN</name>
        <dbReference type="ChEBI" id="CHEBI:58210"/>
    </ligand>
</feature>
<dbReference type="PDBsum" id="4HJ6"/>
<dbReference type="SMART" id="SM00091">
    <property type="entry name" value="PAS"/>
    <property type="match status" value="1"/>
</dbReference>
<dbReference type="CDD" id="cd00130">
    <property type="entry name" value="PAS"/>
    <property type="match status" value="1"/>
</dbReference>
<keyword evidence="6" id="KW-0547">Nucleotide-binding</keyword>
<feature type="binding site" evidence="6">
    <location>
        <position position="99"/>
    </location>
    <ligand>
        <name>FMN</name>
        <dbReference type="ChEBI" id="CHEBI:58210"/>
    </ligand>
</feature>
<dbReference type="PANTHER" id="PTHR47429:SF2">
    <property type="entry name" value="PROTEIN TWIN LOV 1"/>
    <property type="match status" value="1"/>
</dbReference>
<dbReference type="InterPro" id="IPR035965">
    <property type="entry name" value="PAS-like_dom_sf"/>
</dbReference>
<evidence type="ECO:0000256" key="1">
    <source>
        <dbReference type="ARBA" id="ARBA00022630"/>
    </source>
</evidence>
<keyword evidence="1 6" id="KW-0285">Flavoprotein</keyword>
<dbReference type="PANTHER" id="PTHR47429">
    <property type="entry name" value="PROTEIN TWIN LOV 1"/>
    <property type="match status" value="1"/>
</dbReference>
<dbReference type="EvolutionaryTrace" id="M1E1G1"/>
<evidence type="ECO:0007829" key="6">
    <source>
        <dbReference type="PDB" id="4HJ6"/>
    </source>
</evidence>
<name>M1E1G1_CERS5</name>
<organism evidence="5">
    <name type="scientific">Cereibacter sphaeroides (strain ATCC 17025 / ATH 2.4.3)</name>
    <name type="common">Rhodobacter sphaeroides</name>
    <dbReference type="NCBI Taxonomy" id="349102"/>
    <lineage>
        <taxon>Bacteria</taxon>
        <taxon>Pseudomonadati</taxon>
        <taxon>Pseudomonadota</taxon>
        <taxon>Alphaproteobacteria</taxon>
        <taxon>Rhodobacterales</taxon>
        <taxon>Paracoccaceae</taxon>
        <taxon>Cereibacter</taxon>
    </lineage>
</organism>
<sequence length="178" mass="19643">AHMDQKQFEKIRAVFDRSGVALTLVDMSLPEQPLVLANPPFLRMTGYTEGQILGFNCRFLQRGDENAQARADIRDALKLGRELQVVLRNYRANDEPFDNLLFLHPVGGRPDAPDYFLGSQFELGRSGNSEEAAAAGHAGALTGELARIGTVAARLEMDSRRHLAQAAAALVRAWERRG</sequence>
<evidence type="ECO:0000256" key="2">
    <source>
        <dbReference type="ARBA" id="ARBA00022643"/>
    </source>
</evidence>
<dbReference type="PDB" id="4HJ6">
    <property type="method" value="X-ray"/>
    <property type="resolution" value="2.20 A"/>
    <property type="chains" value="A/B=1-178"/>
</dbReference>
<feature type="binding site" evidence="6">
    <location>
        <position position="120"/>
    </location>
    <ligand>
        <name>FMN</name>
        <dbReference type="ChEBI" id="CHEBI:58210"/>
    </ligand>
</feature>
<dbReference type="InterPro" id="IPR000014">
    <property type="entry name" value="PAS"/>
</dbReference>
<dbReference type="SMR" id="M1E1G1"/>
<feature type="binding site" evidence="6">
    <location>
        <position position="74"/>
    </location>
    <ligand>
        <name>FMN</name>
        <dbReference type="ChEBI" id="CHEBI:58210"/>
    </ligand>
</feature>
<feature type="domain" description="PAS" evidence="4">
    <location>
        <begin position="9"/>
        <end position="78"/>
    </location>
</feature>
<dbReference type="SUPFAM" id="SSF55785">
    <property type="entry name" value="PYP-like sensor domain (PAS domain)"/>
    <property type="match status" value="1"/>
</dbReference>
<keyword evidence="3" id="KW-0157">Chromophore</keyword>
<feature type="binding site" evidence="6">
    <location>
        <position position="89"/>
    </location>
    <ligand>
        <name>FMN</name>
        <dbReference type="ChEBI" id="CHEBI:58210"/>
    </ligand>
</feature>
<dbReference type="Pfam" id="PF13426">
    <property type="entry name" value="PAS_9"/>
    <property type="match status" value="1"/>
</dbReference>
<dbReference type="GO" id="GO:0000166">
    <property type="term" value="F:nucleotide binding"/>
    <property type="evidence" value="ECO:0007669"/>
    <property type="project" value="UniProtKB-KW"/>
</dbReference>
<reference evidence="5 6" key="1">
    <citation type="journal article" date="2013" name="Biochemistry">
        <title>Light-induced subunit dissociation by a light-oxygen-voltage domain photoreceptor from Rhodobacter sphaeroides.</title>
        <authorList>
            <person name="Conrad K.S."/>
            <person name="Bilwes A.M."/>
            <person name="Crane B.R."/>
        </authorList>
    </citation>
    <scope>X-RAY CRYSTALLOGRAPHY (2.20 ANGSTROMS) IN COMPLEX WITH FMN</scope>
</reference>
<keyword evidence="5 6" id="KW-0002">3D-structure</keyword>
<evidence type="ECO:0000259" key="4">
    <source>
        <dbReference type="SMART" id="SM00091"/>
    </source>
</evidence>
<feature type="binding site" evidence="6">
    <location>
        <position position="58"/>
    </location>
    <ligand>
        <name>FMN</name>
        <dbReference type="ChEBI" id="CHEBI:58210"/>
    </ligand>
</feature>
<feature type="binding site" evidence="6">
    <location>
        <position position="61"/>
    </location>
    <ligand>
        <name>FMN</name>
        <dbReference type="ChEBI" id="CHEBI:58210"/>
    </ligand>
</feature>
<accession>M1E1G1</accession>
<proteinExistence type="evidence at protein level"/>